<gene>
    <name evidence="2" type="ORF">I2H38_02005</name>
</gene>
<dbReference type="EMBL" id="JADQDO010000001">
    <property type="protein sequence ID" value="MBF9232145.1"/>
    <property type="molecule type" value="Genomic_DNA"/>
</dbReference>
<evidence type="ECO:0000256" key="1">
    <source>
        <dbReference type="SAM" id="MobiDB-lite"/>
    </source>
</evidence>
<evidence type="ECO:0000313" key="3">
    <source>
        <dbReference type="Proteomes" id="UP000599312"/>
    </source>
</evidence>
<organism evidence="2 3">
    <name type="scientific">Microvirga alba</name>
    <dbReference type="NCBI Taxonomy" id="2791025"/>
    <lineage>
        <taxon>Bacteria</taxon>
        <taxon>Pseudomonadati</taxon>
        <taxon>Pseudomonadota</taxon>
        <taxon>Alphaproteobacteria</taxon>
        <taxon>Hyphomicrobiales</taxon>
        <taxon>Methylobacteriaceae</taxon>
        <taxon>Microvirga</taxon>
    </lineage>
</organism>
<keyword evidence="3" id="KW-1185">Reference proteome</keyword>
<sequence length="377" mass="42024">MLQMMQAETANQLIQQQNATGTLLHLQARAQAAEQQASQITTQAESEASRLASLTTQVQETEERSRQRKEELASTEETLRSRRDDLQAASDQLAAAWKEKAKLEEISLQIRLANEEASAQKRVSDREKRFQATPRLECLTAVQIEAIRQDPYRTLPVAYSACEGELKRQLANLELGEQQTRAAFASVAANAMAPYGTSTSLKLKDLLRDKTLSCDNYAALTGYFATILLTVPHKLIFVGFDGGAVGNHAQLFAQIGEDQMLVDPTIGLVAKTNFNEMLQGGKVSSSKIAIFDQHRDGLATWLGRSVVLALEEGLYNPSDILYYFHSMEEYVAFSSEIEPLWHGDPERLVRRYPTPASEVLRRNLAPRIDLSDARTNH</sequence>
<protein>
    <submittedName>
        <fullName evidence="2">Uncharacterized protein</fullName>
    </submittedName>
</protein>
<dbReference type="RefSeq" id="WP_196270121.1">
    <property type="nucleotide sequence ID" value="NZ_JADQDO010000001.1"/>
</dbReference>
<reference evidence="2" key="1">
    <citation type="submission" date="2020-11" db="EMBL/GenBank/DDBJ databases">
        <authorList>
            <person name="Kim M.K."/>
        </authorList>
    </citation>
    <scope>NUCLEOTIDE SEQUENCE</scope>
    <source>
        <strain evidence="2">BT350</strain>
    </source>
</reference>
<dbReference type="AlphaFoldDB" id="A0A931FM50"/>
<comment type="caution">
    <text evidence="2">The sequence shown here is derived from an EMBL/GenBank/DDBJ whole genome shotgun (WGS) entry which is preliminary data.</text>
</comment>
<dbReference type="Proteomes" id="UP000599312">
    <property type="component" value="Unassembled WGS sequence"/>
</dbReference>
<feature type="compositionally biased region" description="Basic and acidic residues" evidence="1">
    <location>
        <begin position="61"/>
        <end position="84"/>
    </location>
</feature>
<feature type="region of interest" description="Disordered" evidence="1">
    <location>
        <begin position="38"/>
        <end position="84"/>
    </location>
</feature>
<evidence type="ECO:0000313" key="2">
    <source>
        <dbReference type="EMBL" id="MBF9232145.1"/>
    </source>
</evidence>
<name>A0A931FM50_9HYPH</name>
<accession>A0A931FM50</accession>
<proteinExistence type="predicted"/>